<dbReference type="Proteomes" id="UP000315400">
    <property type="component" value="Unassembled WGS sequence"/>
</dbReference>
<evidence type="ECO:0000313" key="2">
    <source>
        <dbReference type="EMBL" id="TQF00186.1"/>
    </source>
</evidence>
<organism evidence="2 3">
    <name type="scientific">Spiribacter salinus</name>
    <dbReference type="NCBI Taxonomy" id="1335746"/>
    <lineage>
        <taxon>Bacteria</taxon>
        <taxon>Pseudomonadati</taxon>
        <taxon>Pseudomonadota</taxon>
        <taxon>Gammaproteobacteria</taxon>
        <taxon>Chromatiales</taxon>
        <taxon>Ectothiorhodospiraceae</taxon>
        <taxon>Spiribacter</taxon>
    </lineage>
</organism>
<accession>A0A540VTU9</accession>
<protein>
    <submittedName>
        <fullName evidence="2">Uncharacterized protein</fullName>
    </submittedName>
</protein>
<evidence type="ECO:0000256" key="1">
    <source>
        <dbReference type="SAM" id="MobiDB-lite"/>
    </source>
</evidence>
<proteinExistence type="predicted"/>
<evidence type="ECO:0000313" key="3">
    <source>
        <dbReference type="Proteomes" id="UP000315400"/>
    </source>
</evidence>
<sequence>MILERGGHPITKHLDQTGHDRPANIDREIETYLDSAIQFGTVIANGWADRIFQNTTPIQSPMNTQTRGNR</sequence>
<gene>
    <name evidence="2" type="ORF">FKY71_04565</name>
</gene>
<feature type="region of interest" description="Disordered" evidence="1">
    <location>
        <begin position="1"/>
        <end position="22"/>
    </location>
</feature>
<comment type="caution">
    <text evidence="2">The sequence shown here is derived from an EMBL/GenBank/DDBJ whole genome shotgun (WGS) entry which is preliminary data.</text>
</comment>
<feature type="compositionally biased region" description="Basic and acidic residues" evidence="1">
    <location>
        <begin position="12"/>
        <end position="22"/>
    </location>
</feature>
<reference evidence="2 3" key="1">
    <citation type="submission" date="2019-06" db="EMBL/GenBank/DDBJ databases">
        <title>Metagenome assembled Genome of Spiribacter salinus SL48-SHIP from the microbial mat of Salt Lake 48 (Novosibirsk region, Russia).</title>
        <authorList>
            <person name="Shipova A."/>
            <person name="Rozanov A.S."/>
            <person name="Bryanskaya A.V."/>
            <person name="Peltek S.E."/>
        </authorList>
    </citation>
    <scope>NUCLEOTIDE SEQUENCE [LARGE SCALE GENOMIC DNA]</scope>
    <source>
        <strain evidence="2">SL48-SHIP-2</strain>
    </source>
</reference>
<dbReference type="EMBL" id="VIFK01000020">
    <property type="protein sequence ID" value="TQF00186.1"/>
    <property type="molecule type" value="Genomic_DNA"/>
</dbReference>
<dbReference type="AlphaFoldDB" id="A0A540VTU9"/>
<name>A0A540VTU9_9GAMM</name>